<dbReference type="EMBL" id="KZ819638">
    <property type="protein sequence ID" value="PWN88438.1"/>
    <property type="molecule type" value="Genomic_DNA"/>
</dbReference>
<feature type="compositionally biased region" description="Acidic residues" evidence="13">
    <location>
        <begin position="18"/>
        <end position="32"/>
    </location>
</feature>
<dbReference type="InterPro" id="IPR002035">
    <property type="entry name" value="VWF_A"/>
</dbReference>
<dbReference type="GO" id="GO:0006351">
    <property type="term" value="P:DNA-templated transcription"/>
    <property type="evidence" value="ECO:0007669"/>
    <property type="project" value="InterPro"/>
</dbReference>
<comment type="function">
    <text evidence="11">Component of the general transcription and DNA repair factor IIH (TFIIH) core complex, which is involved in general and transcription-coupled nucleotide excision repair (NER) of damaged DNA and, when complexed to TFIIK, in RNA transcription by RNA polymerase II.</text>
</comment>
<dbReference type="GO" id="GO:0008270">
    <property type="term" value="F:zinc ion binding"/>
    <property type="evidence" value="ECO:0007669"/>
    <property type="project" value="UniProtKB-UniRule"/>
</dbReference>
<dbReference type="FunFam" id="3.40.50.410:FF:000015">
    <property type="entry name" value="General transcription factor IIH subunit 2"/>
    <property type="match status" value="1"/>
</dbReference>
<keyword evidence="6 11" id="KW-0862">Zinc</keyword>
<comment type="similarity">
    <text evidence="2 11">Belongs to the GTF2H2 family.</text>
</comment>
<dbReference type="CDD" id="cd01453">
    <property type="entry name" value="vWA_transcription_factor_IIH_type"/>
    <property type="match status" value="1"/>
</dbReference>
<dbReference type="InParanoid" id="A0A316YII4"/>
<evidence type="ECO:0000256" key="13">
    <source>
        <dbReference type="SAM" id="MobiDB-lite"/>
    </source>
</evidence>
<dbReference type="InterPro" id="IPR013087">
    <property type="entry name" value="Znf_C2H2_type"/>
</dbReference>
<evidence type="ECO:0000256" key="3">
    <source>
        <dbReference type="ARBA" id="ARBA00022723"/>
    </source>
</evidence>
<evidence type="ECO:0000256" key="5">
    <source>
        <dbReference type="ARBA" id="ARBA00022771"/>
    </source>
</evidence>
<dbReference type="PROSITE" id="PS01357">
    <property type="entry name" value="ZF_ZZ_1"/>
    <property type="match status" value="1"/>
</dbReference>
<feature type="region of interest" description="Disordered" evidence="13">
    <location>
        <begin position="1"/>
        <end position="81"/>
    </location>
</feature>
<gene>
    <name evidence="15" type="ORF">FA10DRAFT_254643</name>
</gene>
<evidence type="ECO:0000256" key="1">
    <source>
        <dbReference type="ARBA" id="ARBA00004123"/>
    </source>
</evidence>
<dbReference type="GO" id="GO:0005675">
    <property type="term" value="C:transcription factor TFIIH holo complex"/>
    <property type="evidence" value="ECO:0007669"/>
    <property type="project" value="UniProtKB-UniRule"/>
</dbReference>
<feature type="compositionally biased region" description="Low complexity" evidence="13">
    <location>
        <begin position="48"/>
        <end position="67"/>
    </location>
</feature>
<keyword evidence="16" id="KW-1185">Reference proteome</keyword>
<name>A0A316YII4_9BASI</name>
<dbReference type="PANTHER" id="PTHR12695:SF2">
    <property type="entry name" value="GENERAL TRANSCRIPTION FACTOR IIH SUBUNIT 2-RELATED"/>
    <property type="match status" value="1"/>
</dbReference>
<dbReference type="InterPro" id="IPR000433">
    <property type="entry name" value="Znf_ZZ"/>
</dbReference>
<reference evidence="15 16" key="1">
    <citation type="journal article" date="2018" name="Mol. Biol. Evol.">
        <title>Broad Genomic Sampling Reveals a Smut Pathogenic Ancestry of the Fungal Clade Ustilaginomycotina.</title>
        <authorList>
            <person name="Kijpornyongpan T."/>
            <person name="Mondo S.J."/>
            <person name="Barry K."/>
            <person name="Sandor L."/>
            <person name="Lee J."/>
            <person name="Lipzen A."/>
            <person name="Pangilinan J."/>
            <person name="LaButti K."/>
            <person name="Hainaut M."/>
            <person name="Henrissat B."/>
            <person name="Grigoriev I.V."/>
            <person name="Spatafora J.W."/>
            <person name="Aime M.C."/>
        </authorList>
    </citation>
    <scope>NUCLEOTIDE SEQUENCE [LARGE SCALE GENOMIC DNA]</scope>
    <source>
        <strain evidence="15 16">MCA 4198</strain>
    </source>
</reference>
<evidence type="ECO:0000256" key="8">
    <source>
        <dbReference type="ARBA" id="ARBA00023163"/>
    </source>
</evidence>
<dbReference type="STRING" id="215250.A0A316YII4"/>
<dbReference type="GO" id="GO:0006357">
    <property type="term" value="P:regulation of transcription by RNA polymerase II"/>
    <property type="evidence" value="ECO:0007669"/>
    <property type="project" value="UniProtKB-UniRule"/>
</dbReference>
<dbReference type="GO" id="GO:0000439">
    <property type="term" value="C:transcription factor TFIIH core complex"/>
    <property type="evidence" value="ECO:0007669"/>
    <property type="project" value="UniProtKB-UniRule"/>
</dbReference>
<dbReference type="InterPro" id="IPR036465">
    <property type="entry name" value="vWFA_dom_sf"/>
</dbReference>
<dbReference type="InterPro" id="IPR004595">
    <property type="entry name" value="TFIIH_C1-like_dom"/>
</dbReference>
<evidence type="ECO:0000256" key="6">
    <source>
        <dbReference type="ARBA" id="ARBA00022833"/>
    </source>
</evidence>
<keyword evidence="3 11" id="KW-0479">Metal-binding</keyword>
<dbReference type="Pfam" id="PF07975">
    <property type="entry name" value="C1_4"/>
    <property type="match status" value="1"/>
</dbReference>
<dbReference type="InterPro" id="IPR013083">
    <property type="entry name" value="Znf_RING/FYVE/PHD"/>
</dbReference>
<accession>A0A316YII4</accession>
<dbReference type="OrthoDB" id="284275at2759"/>
<keyword evidence="9" id="KW-0234">DNA repair</keyword>
<feature type="domain" description="VWFA" evidence="14">
    <location>
        <begin position="135"/>
        <end position="274"/>
    </location>
</feature>
<dbReference type="PIRSF" id="PIRSF015919">
    <property type="entry name" value="TFIIH_SSL1"/>
    <property type="match status" value="1"/>
</dbReference>
<dbReference type="Pfam" id="PF04056">
    <property type="entry name" value="Ssl1"/>
    <property type="match status" value="1"/>
</dbReference>
<dbReference type="InterPro" id="IPR007198">
    <property type="entry name" value="Ssl1-like"/>
</dbReference>
<feature type="region of interest" description="Disordered" evidence="13">
    <location>
        <begin position="317"/>
        <end position="341"/>
    </location>
</feature>
<evidence type="ECO:0000313" key="16">
    <source>
        <dbReference type="Proteomes" id="UP000245768"/>
    </source>
</evidence>
<keyword evidence="8 11" id="KW-0804">Transcription</keyword>
<dbReference type="RefSeq" id="XP_025375636.1">
    <property type="nucleotide sequence ID" value="XM_025519737.1"/>
</dbReference>
<dbReference type="InterPro" id="IPR012170">
    <property type="entry name" value="TFIIH_SSL1/p44"/>
</dbReference>
<keyword evidence="10 11" id="KW-0539">Nucleus</keyword>
<protein>
    <recommendedName>
        <fullName evidence="11">General transcription and DNA repair factor IIH</fullName>
    </recommendedName>
</protein>
<proteinExistence type="inferred from homology"/>
<dbReference type="InterPro" id="IPR046349">
    <property type="entry name" value="C1-like_sf"/>
</dbReference>
<keyword evidence="5" id="KW-0863">Zinc-finger</keyword>
<dbReference type="Gene3D" id="3.30.40.10">
    <property type="entry name" value="Zinc/RING finger domain, C3HC4 (zinc finger)"/>
    <property type="match status" value="1"/>
</dbReference>
<dbReference type="GO" id="GO:0006289">
    <property type="term" value="P:nucleotide-excision repair"/>
    <property type="evidence" value="ECO:0007669"/>
    <property type="project" value="UniProtKB-UniRule"/>
</dbReference>
<dbReference type="PROSITE" id="PS50234">
    <property type="entry name" value="VWFA"/>
    <property type="match status" value="1"/>
</dbReference>
<dbReference type="GeneID" id="37041653"/>
<evidence type="ECO:0000256" key="12">
    <source>
        <dbReference type="PIRSR" id="PIRSR015919-1"/>
    </source>
</evidence>
<dbReference type="FunCoup" id="A0A316YII4">
    <property type="interactions" value="311"/>
</dbReference>
<organism evidence="15 16">
    <name type="scientific">Acaromyces ingoldii</name>
    <dbReference type="NCBI Taxonomy" id="215250"/>
    <lineage>
        <taxon>Eukaryota</taxon>
        <taxon>Fungi</taxon>
        <taxon>Dikarya</taxon>
        <taxon>Basidiomycota</taxon>
        <taxon>Ustilaginomycotina</taxon>
        <taxon>Exobasidiomycetes</taxon>
        <taxon>Exobasidiales</taxon>
        <taxon>Cryptobasidiaceae</taxon>
        <taxon>Acaromyces</taxon>
    </lineage>
</organism>
<keyword evidence="7 11" id="KW-0805">Transcription regulation</keyword>
<dbReference type="SUPFAM" id="SSF57889">
    <property type="entry name" value="Cysteine-rich domain"/>
    <property type="match status" value="1"/>
</dbReference>
<evidence type="ECO:0000256" key="11">
    <source>
        <dbReference type="PIRNR" id="PIRNR015919"/>
    </source>
</evidence>
<comment type="subcellular location">
    <subcellularLocation>
        <location evidence="1 11">Nucleus</location>
    </subcellularLocation>
</comment>
<dbReference type="Gene3D" id="3.40.50.410">
    <property type="entry name" value="von Willebrand factor, type A domain"/>
    <property type="match status" value="1"/>
</dbReference>
<evidence type="ECO:0000256" key="10">
    <source>
        <dbReference type="ARBA" id="ARBA00023242"/>
    </source>
</evidence>
<dbReference type="PANTHER" id="PTHR12695">
    <property type="entry name" value="GENERAL TRANSCRIPTION FACTOR IIH SUBUNIT 2"/>
    <property type="match status" value="1"/>
</dbReference>
<dbReference type="PROSITE" id="PS00028">
    <property type="entry name" value="ZINC_FINGER_C2H2_1"/>
    <property type="match status" value="1"/>
</dbReference>
<dbReference type="SMART" id="SM00327">
    <property type="entry name" value="VWA"/>
    <property type="match status" value="1"/>
</dbReference>
<sequence length="520" mass="55949">MPRVMDDEYVTGAGGSGESDDDGEEMLSDDADDYRPSTSKKRAGAGRGANAARSGAAARKSGSQKARAGAKGGQKPSLGKDKGYAWEATYKRSWDAVREDEGGSLAGAVRGLLEASKRRRTLHDSAPVQRGIIRHLILILDLSESMNEKDLRPNRFLLTLQYAREFVAEYFDQNPIGQLSILATRDGVAERITSMGGNTTDHIAALTNKLRLQPRGEPSLQNALEMARTNLGHLPSSNSREVLVIFGSLTTCDPSNIHDTISHLARDNVRVSMVCLAAEVKVCKDVCKKTGGKFGVALDESHFRDLVFEQVNPPEIEAKKKKKNRAGANEDDDGRGPPSEGVDLLQMGFPSRLATHAAPTLCACHSKLRSGGYICPRCSVKVCDVPTDCPVCGLTIVMSTHLARSYHHLFPVENYEAVSWERLATVEKAPKDCLGCSVSFEDPPPHLRHLANGSRMANGNHPLATSSSSSATAAAAAAAAVSEANVATSGRYACPRCHNHFCLDCDGFVHENLHLCPGCC</sequence>
<dbReference type="NCBIfam" id="TIGR00622">
    <property type="entry name" value="ssl1"/>
    <property type="match status" value="1"/>
</dbReference>
<dbReference type="AlphaFoldDB" id="A0A316YII4"/>
<evidence type="ECO:0000256" key="7">
    <source>
        <dbReference type="ARBA" id="ARBA00023015"/>
    </source>
</evidence>
<evidence type="ECO:0000256" key="9">
    <source>
        <dbReference type="ARBA" id="ARBA00023204"/>
    </source>
</evidence>
<evidence type="ECO:0000256" key="4">
    <source>
        <dbReference type="ARBA" id="ARBA00022763"/>
    </source>
</evidence>
<evidence type="ECO:0000259" key="14">
    <source>
        <dbReference type="PROSITE" id="PS50234"/>
    </source>
</evidence>
<dbReference type="SMART" id="SM01047">
    <property type="entry name" value="C1_4"/>
    <property type="match status" value="1"/>
</dbReference>
<keyword evidence="4" id="KW-0227">DNA damage</keyword>
<feature type="zinc finger region" description="C4-type" evidence="12">
    <location>
        <begin position="375"/>
        <end position="392"/>
    </location>
</feature>
<dbReference type="Proteomes" id="UP000245768">
    <property type="component" value="Unassembled WGS sequence"/>
</dbReference>
<dbReference type="SUPFAM" id="SSF53300">
    <property type="entry name" value="vWA-like"/>
    <property type="match status" value="1"/>
</dbReference>
<evidence type="ECO:0000313" key="15">
    <source>
        <dbReference type="EMBL" id="PWN88438.1"/>
    </source>
</evidence>
<evidence type="ECO:0000256" key="2">
    <source>
        <dbReference type="ARBA" id="ARBA00006092"/>
    </source>
</evidence>